<proteinExistence type="predicted"/>
<dbReference type="Pfam" id="PF00436">
    <property type="entry name" value="SSB"/>
    <property type="match status" value="1"/>
</dbReference>
<dbReference type="GO" id="GO:0003697">
    <property type="term" value="F:single-stranded DNA binding"/>
    <property type="evidence" value="ECO:0007669"/>
    <property type="project" value="InterPro"/>
</dbReference>
<dbReference type="AlphaFoldDB" id="A0A846WXV3"/>
<keyword evidence="5" id="KW-1185">Reference proteome</keyword>
<feature type="region of interest" description="Disordered" evidence="3">
    <location>
        <begin position="159"/>
        <end position="183"/>
    </location>
</feature>
<evidence type="ECO:0000256" key="1">
    <source>
        <dbReference type="ARBA" id="ARBA00023125"/>
    </source>
</evidence>
<evidence type="ECO:0000256" key="3">
    <source>
        <dbReference type="SAM" id="MobiDB-lite"/>
    </source>
</evidence>
<dbReference type="Proteomes" id="UP000582646">
    <property type="component" value="Unassembled WGS sequence"/>
</dbReference>
<accession>A0A846WXV3</accession>
<dbReference type="RefSeq" id="WP_168544815.1">
    <property type="nucleotide sequence ID" value="NZ_BAAAKS010000033.1"/>
</dbReference>
<name>A0A846WXV3_9ACTN</name>
<feature type="compositionally biased region" description="Basic and acidic residues" evidence="3">
    <location>
        <begin position="159"/>
        <end position="174"/>
    </location>
</feature>
<evidence type="ECO:0000313" key="4">
    <source>
        <dbReference type="EMBL" id="NKY17734.1"/>
    </source>
</evidence>
<dbReference type="SUPFAM" id="SSF50249">
    <property type="entry name" value="Nucleic acid-binding proteins"/>
    <property type="match status" value="1"/>
</dbReference>
<dbReference type="InterPro" id="IPR000424">
    <property type="entry name" value="Primosome_PriB/ssb"/>
</dbReference>
<sequence length="183" mass="19335">MPGVLVFAAGNVTNDLTYRESARDQRHDFLSFTMAANNGYLDDNGEWKQTSTLWLNVKAFGALARNARAVIAKGRPVIVHGELKHETFDGADGNRHSSLDLKADAIGLNLRMCASQYVGKGEPYREMPPQAGVEALAGERAAETGEGGTDGEVVVVGDFEGRGAGDGVGTEREPAAVGGAPDF</sequence>
<dbReference type="Gene3D" id="2.40.50.140">
    <property type="entry name" value="Nucleic acid-binding proteins"/>
    <property type="match status" value="1"/>
</dbReference>
<protein>
    <submittedName>
        <fullName evidence="4">Single-stranded DNA-binding protein</fullName>
    </submittedName>
</protein>
<gene>
    <name evidence="4" type="ORF">HF999_05030</name>
</gene>
<keyword evidence="1 2" id="KW-0238">DNA-binding</keyword>
<reference evidence="4 5" key="1">
    <citation type="submission" date="2020-04" db="EMBL/GenBank/DDBJ databases">
        <title>MicrobeNet Type strains.</title>
        <authorList>
            <person name="Nicholson A.C."/>
        </authorList>
    </citation>
    <scope>NUCLEOTIDE SEQUENCE [LARGE SCALE GENOMIC DNA]</scope>
    <source>
        <strain evidence="4 5">DSM 44113</strain>
    </source>
</reference>
<dbReference type="PROSITE" id="PS50935">
    <property type="entry name" value="SSB"/>
    <property type="match status" value="1"/>
</dbReference>
<evidence type="ECO:0000313" key="5">
    <source>
        <dbReference type="Proteomes" id="UP000582646"/>
    </source>
</evidence>
<organism evidence="4 5">
    <name type="scientific">Tsukamurella spumae</name>
    <dbReference type="NCBI Taxonomy" id="44753"/>
    <lineage>
        <taxon>Bacteria</taxon>
        <taxon>Bacillati</taxon>
        <taxon>Actinomycetota</taxon>
        <taxon>Actinomycetes</taxon>
        <taxon>Mycobacteriales</taxon>
        <taxon>Tsukamurellaceae</taxon>
        <taxon>Tsukamurella</taxon>
    </lineage>
</organism>
<evidence type="ECO:0000256" key="2">
    <source>
        <dbReference type="PROSITE-ProRule" id="PRU00252"/>
    </source>
</evidence>
<dbReference type="EMBL" id="JAAXOQ010000005">
    <property type="protein sequence ID" value="NKY17734.1"/>
    <property type="molecule type" value="Genomic_DNA"/>
</dbReference>
<dbReference type="CDD" id="cd04496">
    <property type="entry name" value="SSB_OBF"/>
    <property type="match status" value="1"/>
</dbReference>
<comment type="caution">
    <text evidence="4">The sequence shown here is derived from an EMBL/GenBank/DDBJ whole genome shotgun (WGS) entry which is preliminary data.</text>
</comment>
<dbReference type="InterPro" id="IPR012340">
    <property type="entry name" value="NA-bd_OB-fold"/>
</dbReference>